<sequence length="81" mass="8703">MLINVAEGLLKLNLPKNTGLLLADTRKVTVVPCIHGLSHPLKEIGQCANVKVLFSAPTKLQGLCRLTRPASSEKQGCQKKA</sequence>
<dbReference type="AlphaFoldDB" id="A0A224Z237"/>
<dbReference type="EMBL" id="GFPF01009016">
    <property type="protein sequence ID" value="MAA20162.1"/>
    <property type="molecule type" value="Transcribed_RNA"/>
</dbReference>
<name>A0A224Z237_9ACAR</name>
<reference evidence="1" key="1">
    <citation type="journal article" date="2017" name="Parasit. Vectors">
        <title>Sialotranscriptomics of Rhipicephalus zambeziensis reveals intricate expression profiles of secretory proteins and suggests tight temporal transcriptional regulation during blood-feeding.</title>
        <authorList>
            <person name="de Castro M.H."/>
            <person name="de Klerk D."/>
            <person name="Pienaar R."/>
            <person name="Rees D.J.G."/>
            <person name="Mans B.J."/>
        </authorList>
    </citation>
    <scope>NUCLEOTIDE SEQUENCE</scope>
    <source>
        <tissue evidence="1">Salivary glands</tissue>
    </source>
</reference>
<accession>A0A224Z237</accession>
<organism evidence="1">
    <name type="scientific">Rhipicephalus zambeziensis</name>
    <dbReference type="NCBI Taxonomy" id="60191"/>
    <lineage>
        <taxon>Eukaryota</taxon>
        <taxon>Metazoa</taxon>
        <taxon>Ecdysozoa</taxon>
        <taxon>Arthropoda</taxon>
        <taxon>Chelicerata</taxon>
        <taxon>Arachnida</taxon>
        <taxon>Acari</taxon>
        <taxon>Parasitiformes</taxon>
        <taxon>Ixodida</taxon>
        <taxon>Ixodoidea</taxon>
        <taxon>Ixodidae</taxon>
        <taxon>Rhipicephalinae</taxon>
        <taxon>Rhipicephalus</taxon>
        <taxon>Rhipicephalus</taxon>
    </lineage>
</organism>
<protein>
    <submittedName>
        <fullName evidence="1">Uncharacterized protein</fullName>
    </submittedName>
</protein>
<proteinExistence type="predicted"/>
<evidence type="ECO:0000313" key="1">
    <source>
        <dbReference type="EMBL" id="MAA20162.1"/>
    </source>
</evidence>